<sequence length="151" mass="17323">MTEFEISRYLASSLADEQRGPEDTVLEYIRAYQKWARDCEAWAKAHPGQIEKLQRGAARETLSLIQKKYCSAKNRQFQRASTGYFFYGGTFQASPVVESCEEQGHRLCSVTTRKAGHSPSFRFRLERHGKAWLIASIERKDGTGRWVPDTL</sequence>
<gene>
    <name evidence="2" type="ORF">QMY55_09555</name>
</gene>
<evidence type="ECO:0000313" key="2">
    <source>
        <dbReference type="EMBL" id="WHS67336.1"/>
    </source>
</evidence>
<feature type="domain" description="NTF2 fold immunity protein" evidence="1">
    <location>
        <begin position="22"/>
        <end position="147"/>
    </location>
</feature>
<evidence type="ECO:0000313" key="3">
    <source>
        <dbReference type="Proteomes" id="UP001240697"/>
    </source>
</evidence>
<accession>A0ABY8SXG2</accession>
<name>A0ABY8SXG2_9BURK</name>
<organism evidence="2 3">
    <name type="scientific">Comamonas resistens</name>
    <dbReference type="NCBI Taxonomy" id="3046670"/>
    <lineage>
        <taxon>Bacteria</taxon>
        <taxon>Pseudomonadati</taxon>
        <taxon>Pseudomonadota</taxon>
        <taxon>Betaproteobacteria</taxon>
        <taxon>Burkholderiales</taxon>
        <taxon>Comamonadaceae</taxon>
        <taxon>Comamonas</taxon>
    </lineage>
</organism>
<proteinExistence type="predicted"/>
<dbReference type="InterPro" id="IPR028049">
    <property type="entry name" value="Imm-NTF2"/>
</dbReference>
<dbReference type="EMBL" id="CP125947">
    <property type="protein sequence ID" value="WHS67336.1"/>
    <property type="molecule type" value="Genomic_DNA"/>
</dbReference>
<evidence type="ECO:0000259" key="1">
    <source>
        <dbReference type="Pfam" id="PF15655"/>
    </source>
</evidence>
<protein>
    <submittedName>
        <fullName evidence="2">NTF2 fold immunity protein</fullName>
    </submittedName>
</protein>
<dbReference type="Proteomes" id="UP001240697">
    <property type="component" value="Chromosome"/>
</dbReference>
<dbReference type="Pfam" id="PF15655">
    <property type="entry name" value="Imm-NTF2"/>
    <property type="match status" value="1"/>
</dbReference>
<reference evidence="2 3" key="1">
    <citation type="submission" date="2023-05" db="EMBL/GenBank/DDBJ databases">
        <authorList>
            <person name="Yin Y."/>
            <person name="Lu Z."/>
        </authorList>
    </citation>
    <scope>NUCLEOTIDE SEQUENCE [LARGE SCALE GENOMIC DNA]</scope>
    <source>
        <strain evidence="2 3">ZM22</strain>
    </source>
</reference>
<dbReference type="RefSeq" id="WP_283488374.1">
    <property type="nucleotide sequence ID" value="NZ_CP125947.1"/>
</dbReference>
<keyword evidence="3" id="KW-1185">Reference proteome</keyword>